<dbReference type="InterPro" id="IPR001932">
    <property type="entry name" value="PPM-type_phosphatase-like_dom"/>
</dbReference>
<dbReference type="eggNOG" id="COG0631">
    <property type="taxonomic scope" value="Bacteria"/>
</dbReference>
<dbReference type="InterPro" id="IPR036457">
    <property type="entry name" value="PPM-type-like_dom_sf"/>
</dbReference>
<dbReference type="SMART" id="SM00331">
    <property type="entry name" value="PP2C_SIG"/>
    <property type="match status" value="1"/>
</dbReference>
<dbReference type="STRING" id="203124.Tery_3145"/>
<organism evidence="2">
    <name type="scientific">Trichodesmium erythraeum (strain IMS101)</name>
    <dbReference type="NCBI Taxonomy" id="203124"/>
    <lineage>
        <taxon>Bacteria</taxon>
        <taxon>Bacillati</taxon>
        <taxon>Cyanobacteriota</taxon>
        <taxon>Cyanophyceae</taxon>
        <taxon>Oscillatoriophycideae</taxon>
        <taxon>Oscillatoriales</taxon>
        <taxon>Microcoleaceae</taxon>
        <taxon>Trichodesmium</taxon>
    </lineage>
</organism>
<dbReference type="OrthoDB" id="495860at2"/>
<dbReference type="SMART" id="SM00332">
    <property type="entry name" value="PP2Cc"/>
    <property type="match status" value="1"/>
</dbReference>
<sequence>MNKPLVVGSLTREVKTHRGNKREINQDNYLLELWEDETAILAVVADGMGGNKGGEVASKIAVDTFRGLLEQPFPPEAFGRYELLLKGFYEADRAIREQASQDFKLMNMGTTIIAAIVTPTELIHLYAGDCRLYHFSCNSPPYITADHSVVGVLLELGKITPEEVSSHPMRSVVNSCLGGRGKAQLSIDPKWDSPPSPVRKLHSGDLLLLCSDGLHGEVSQEVLESLVEQFRDSSEKLTKACVKAALENGGKDNITVIAIRVKKNSRGEKQA</sequence>
<dbReference type="Pfam" id="PF13672">
    <property type="entry name" value="PP2C_2"/>
    <property type="match status" value="1"/>
</dbReference>
<protein>
    <submittedName>
        <fullName evidence="2">Protein serine/threonine phosphatases</fullName>
    </submittedName>
</protein>
<dbReference type="RefSeq" id="WP_011612622.1">
    <property type="nucleotide sequence ID" value="NC_008312.1"/>
</dbReference>
<dbReference type="HOGENOM" id="CLU_034545_3_2_3"/>
<dbReference type="SUPFAM" id="SSF81606">
    <property type="entry name" value="PP2C-like"/>
    <property type="match status" value="1"/>
</dbReference>
<feature type="domain" description="PPM-type phosphatase" evidence="1">
    <location>
        <begin position="11"/>
        <end position="261"/>
    </location>
</feature>
<dbReference type="PROSITE" id="PS51746">
    <property type="entry name" value="PPM_2"/>
    <property type="match status" value="1"/>
</dbReference>
<dbReference type="Gene3D" id="3.60.40.10">
    <property type="entry name" value="PPM-type phosphatase domain"/>
    <property type="match status" value="1"/>
</dbReference>
<dbReference type="EMBL" id="CP000393">
    <property type="protein sequence ID" value="ABG52275.1"/>
    <property type="molecule type" value="Genomic_DNA"/>
</dbReference>
<reference evidence="2" key="1">
    <citation type="submission" date="2006-06" db="EMBL/GenBank/DDBJ databases">
        <title>Complete sequence of Trichodesmium erythraeum IMS101.</title>
        <authorList>
            <consortium name="US DOE Joint Genome Institute"/>
            <person name="Copeland A."/>
            <person name="Lucas S."/>
            <person name="Lapidus A."/>
            <person name="Barry K."/>
            <person name="Detter J.C."/>
            <person name="Glavina del Rio T."/>
            <person name="Hammon N."/>
            <person name="Israni S."/>
            <person name="Dalin E."/>
            <person name="Tice H."/>
            <person name="Pitluck S."/>
            <person name="Kiss H."/>
            <person name="Munk A.C."/>
            <person name="Brettin T."/>
            <person name="Bruce D."/>
            <person name="Han C."/>
            <person name="Tapia R."/>
            <person name="Gilna P."/>
            <person name="Schmutz J."/>
            <person name="Larimer F."/>
            <person name="Land M."/>
            <person name="Hauser L."/>
            <person name="Kyrpides N."/>
            <person name="Kim E."/>
            <person name="Richardson P."/>
        </authorList>
    </citation>
    <scope>NUCLEOTIDE SEQUENCE [LARGE SCALE GENOMIC DNA]</scope>
    <source>
        <strain evidence="2">IMS101</strain>
    </source>
</reference>
<dbReference type="CDD" id="cd00143">
    <property type="entry name" value="PP2Cc"/>
    <property type="match status" value="1"/>
</dbReference>
<accession>Q10ZP9</accession>
<name>Q10ZP9_TRIEI</name>
<proteinExistence type="predicted"/>
<evidence type="ECO:0000313" key="2">
    <source>
        <dbReference type="EMBL" id="ABG52275.1"/>
    </source>
</evidence>
<gene>
    <name evidence="2" type="ordered locus">Tery_3145</name>
</gene>
<dbReference type="KEGG" id="ter:Tery_3145"/>
<dbReference type="AlphaFoldDB" id="Q10ZP9"/>
<evidence type="ECO:0000259" key="1">
    <source>
        <dbReference type="PROSITE" id="PS51746"/>
    </source>
</evidence>